<sequence>MMKNGKRQKIHFDSDDEDTPLLAIAGRQQDVHQPNMRTDPLESRFEAQKQALIEARKQIQEQAKEISDLHQQLAAQTEQMQDEIRKQGEAQYQQLSEEQRQAEVQQKHSADLAEMLQAVKNIAAVSTNTFGLVKSRVDRKHQMGGSTSNSENVAPPAPSHLPAPSAPSTSLEISDGKIVIPIRYENFNPGTVYEPVTDDAEEYGILRLRSGEKR</sequence>
<feature type="region of interest" description="Disordered" evidence="1">
    <location>
        <begin position="140"/>
        <end position="172"/>
    </location>
</feature>
<gene>
    <name evidence="3" type="primary">LOC110985299</name>
</gene>
<reference evidence="3" key="1">
    <citation type="submission" date="2025-08" db="UniProtKB">
        <authorList>
            <consortium name="RefSeq"/>
        </authorList>
    </citation>
    <scope>IDENTIFICATION</scope>
</reference>
<feature type="region of interest" description="Disordered" evidence="1">
    <location>
        <begin position="70"/>
        <end position="105"/>
    </location>
</feature>
<dbReference type="RefSeq" id="XP_022101931.1">
    <property type="nucleotide sequence ID" value="XM_022246239.1"/>
</dbReference>
<dbReference type="Proteomes" id="UP000694845">
    <property type="component" value="Unplaced"/>
</dbReference>
<evidence type="ECO:0000256" key="1">
    <source>
        <dbReference type="SAM" id="MobiDB-lite"/>
    </source>
</evidence>
<dbReference type="AlphaFoldDB" id="A0A8B7ZFC5"/>
<feature type="compositionally biased region" description="Pro residues" evidence="1">
    <location>
        <begin position="155"/>
        <end position="165"/>
    </location>
</feature>
<feature type="compositionally biased region" description="Polar residues" evidence="1">
    <location>
        <begin position="70"/>
        <end position="79"/>
    </location>
</feature>
<feature type="region of interest" description="Disordered" evidence="1">
    <location>
        <begin position="1"/>
        <end position="36"/>
    </location>
</feature>
<proteinExistence type="predicted"/>
<name>A0A8B7ZFC5_ACAPL</name>
<organism evidence="2 3">
    <name type="scientific">Acanthaster planci</name>
    <name type="common">Crown-of-thorns starfish</name>
    <dbReference type="NCBI Taxonomy" id="133434"/>
    <lineage>
        <taxon>Eukaryota</taxon>
        <taxon>Metazoa</taxon>
        <taxon>Echinodermata</taxon>
        <taxon>Eleutherozoa</taxon>
        <taxon>Asterozoa</taxon>
        <taxon>Asteroidea</taxon>
        <taxon>Valvatacea</taxon>
        <taxon>Valvatida</taxon>
        <taxon>Acanthasteridae</taxon>
        <taxon>Acanthaster</taxon>
    </lineage>
</organism>
<protein>
    <submittedName>
        <fullName evidence="3">Uncharacterized protein LOC110985299</fullName>
    </submittedName>
</protein>
<accession>A0A8B7ZFC5</accession>
<keyword evidence="2" id="KW-1185">Reference proteome</keyword>
<evidence type="ECO:0000313" key="2">
    <source>
        <dbReference type="Proteomes" id="UP000694845"/>
    </source>
</evidence>
<evidence type="ECO:0000313" key="3">
    <source>
        <dbReference type="RefSeq" id="XP_022101931.1"/>
    </source>
</evidence>
<dbReference type="GeneID" id="110985299"/>
<dbReference type="KEGG" id="aplc:110985299"/>